<keyword evidence="5" id="KW-0479">Metal-binding</keyword>
<evidence type="ECO:0000313" key="14">
    <source>
        <dbReference type="Proteomes" id="UP000694408"/>
    </source>
</evidence>
<dbReference type="PANTHER" id="PTHR23389:SF9">
    <property type="entry name" value="DNA LIGASE"/>
    <property type="match status" value="1"/>
</dbReference>
<dbReference type="InterPro" id="IPR012340">
    <property type="entry name" value="NA-bd_OB-fold"/>
</dbReference>
<dbReference type="PROSITE" id="PS01056">
    <property type="entry name" value="DNA_LIGASE_N2"/>
    <property type="match status" value="1"/>
</dbReference>
<dbReference type="Gene3D" id="2.40.50.140">
    <property type="entry name" value="Nucleic acid-binding proteins"/>
    <property type="match status" value="1"/>
</dbReference>
<evidence type="ECO:0000256" key="7">
    <source>
        <dbReference type="ARBA" id="ARBA00022833"/>
    </source>
</evidence>
<dbReference type="SUPFAM" id="SSF50249">
    <property type="entry name" value="Nucleic acid-binding proteins"/>
    <property type="match status" value="1"/>
</dbReference>
<organism evidence="13 14">
    <name type="scientific">Junco hyemalis</name>
    <name type="common">Dark-eyed junco</name>
    <dbReference type="NCBI Taxonomy" id="40217"/>
    <lineage>
        <taxon>Eukaryota</taxon>
        <taxon>Metazoa</taxon>
        <taxon>Chordata</taxon>
        <taxon>Craniata</taxon>
        <taxon>Vertebrata</taxon>
        <taxon>Euteleostomi</taxon>
        <taxon>Archelosauria</taxon>
        <taxon>Archosauria</taxon>
        <taxon>Dinosauria</taxon>
        <taxon>Saurischia</taxon>
        <taxon>Theropoda</taxon>
        <taxon>Coelurosauria</taxon>
        <taxon>Aves</taxon>
        <taxon>Neognathae</taxon>
        <taxon>Neoaves</taxon>
        <taxon>Telluraves</taxon>
        <taxon>Australaves</taxon>
        <taxon>Passeriformes</taxon>
        <taxon>Passerellidae</taxon>
        <taxon>Junco</taxon>
    </lineage>
</organism>
<dbReference type="InterPro" id="IPR004150">
    <property type="entry name" value="NAD_DNA_ligase_OB"/>
</dbReference>
<dbReference type="Pfam" id="PF03120">
    <property type="entry name" value="OB_DNA_ligase"/>
    <property type="match status" value="1"/>
</dbReference>
<sequence>MSEIDKDKERVKELTDLLNKYSYQYYVLNQSEIPDSEFDSLMNELQDLEFKRPDLKDVNSPTSRVGGWVSKEFKKVNHPVPMLSISDVFSLDELKEWDKSIRKMTGLDKVRYCCEVKIDGLACNLNYHEGRLIQGSTRGDGSIGEDVTNNVRTIRSIPLDIPELRDLEVRGEVYMPKASLKKANEERAKNGESLFANARNAAAGSLRQLDSAITAKRGLNAWWYYWPLAPQFGYRYHSDGLNQLTKLGFRTNPERRVVYGIDEVLQYVDEYAQKRPTLDYDIDGLVIKVDDMEFYPSIGYTAKTPKWEIAYKFPPEVVSTQVLDIVMSVGRTGRVTPTAVLQPVLLAGSTISRATLNNEDYCADKDIRIGDYVTLHKAGDVIPEVGEVILNRRPAGTVPYRFDKNCPFCHEPLIKDGIQTYCKNIHCSSRKINKLHLMNWQWVELVLPVIKELPAILTIILE</sequence>
<proteinExistence type="inferred from homology"/>
<dbReference type="GO" id="GO:0003911">
    <property type="term" value="F:DNA ligase (NAD+) activity"/>
    <property type="evidence" value="ECO:0007669"/>
    <property type="project" value="UniProtKB-EC"/>
</dbReference>
<dbReference type="AlphaFoldDB" id="A0A8C5IKZ3"/>
<keyword evidence="3" id="KW-0436">Ligase</keyword>
<dbReference type="NCBIfam" id="NF005932">
    <property type="entry name" value="PRK07956.1"/>
    <property type="match status" value="1"/>
</dbReference>
<evidence type="ECO:0000256" key="8">
    <source>
        <dbReference type="ARBA" id="ARBA00022842"/>
    </source>
</evidence>
<comment type="catalytic activity">
    <reaction evidence="11">
        <text>NAD(+) + (deoxyribonucleotide)n-3'-hydroxyl + 5'-phospho-(deoxyribonucleotide)m = (deoxyribonucleotide)n+m + AMP + beta-nicotinamide D-nucleotide.</text>
        <dbReference type="EC" id="6.5.1.2"/>
    </reaction>
</comment>
<evidence type="ECO:0000313" key="13">
    <source>
        <dbReference type="Ensembl" id="ENSJHYP00000003860.1"/>
    </source>
</evidence>
<reference evidence="13" key="1">
    <citation type="submission" date="2025-08" db="UniProtKB">
        <authorList>
            <consortium name="Ensembl"/>
        </authorList>
    </citation>
    <scope>IDENTIFICATION</scope>
</reference>
<evidence type="ECO:0000256" key="10">
    <source>
        <dbReference type="ARBA" id="ARBA00023204"/>
    </source>
</evidence>
<keyword evidence="14" id="KW-1185">Reference proteome</keyword>
<keyword evidence="9" id="KW-0520">NAD</keyword>
<evidence type="ECO:0000256" key="6">
    <source>
        <dbReference type="ARBA" id="ARBA00022763"/>
    </source>
</evidence>
<dbReference type="OMA" id="DLWIQPK"/>
<dbReference type="InterPro" id="IPR013840">
    <property type="entry name" value="DNAligase_N"/>
</dbReference>
<comment type="cofactor">
    <cofactor evidence="1">
        <name>Mg(2+)</name>
        <dbReference type="ChEBI" id="CHEBI:18420"/>
    </cofactor>
</comment>
<dbReference type="PROSITE" id="PS01055">
    <property type="entry name" value="DNA_LIGASE_N1"/>
    <property type="match status" value="1"/>
</dbReference>
<dbReference type="GO" id="GO:0046872">
    <property type="term" value="F:metal ion binding"/>
    <property type="evidence" value="ECO:0007669"/>
    <property type="project" value="UniProtKB-KW"/>
</dbReference>
<evidence type="ECO:0000259" key="12">
    <source>
        <dbReference type="SMART" id="SM00532"/>
    </source>
</evidence>
<evidence type="ECO:0000256" key="3">
    <source>
        <dbReference type="ARBA" id="ARBA00022598"/>
    </source>
</evidence>
<dbReference type="InterPro" id="IPR018239">
    <property type="entry name" value="DNA_ligase_AS"/>
</dbReference>
<dbReference type="Gene3D" id="3.30.470.30">
    <property type="entry name" value="DNA ligase/mRNA capping enzyme"/>
    <property type="match status" value="1"/>
</dbReference>
<keyword evidence="10" id="KW-0234">DNA repair</keyword>
<reference evidence="13" key="2">
    <citation type="submission" date="2025-09" db="UniProtKB">
        <authorList>
            <consortium name="Ensembl"/>
        </authorList>
    </citation>
    <scope>IDENTIFICATION</scope>
</reference>
<evidence type="ECO:0000256" key="4">
    <source>
        <dbReference type="ARBA" id="ARBA00022705"/>
    </source>
</evidence>
<dbReference type="Ensembl" id="ENSJHYT00000004743.1">
    <property type="protein sequence ID" value="ENSJHYP00000003860.1"/>
    <property type="gene ID" value="ENSJHYG00000003186.1"/>
</dbReference>
<feature type="domain" description="NAD-dependent DNA ligase N-terminal" evidence="12">
    <location>
        <begin position="6"/>
        <end position="442"/>
    </location>
</feature>
<keyword evidence="7" id="KW-0862">Zinc</keyword>
<dbReference type="CDD" id="cd00114">
    <property type="entry name" value="LIGANc"/>
    <property type="match status" value="1"/>
</dbReference>
<keyword evidence="8" id="KW-0460">Magnesium</keyword>
<keyword evidence="6" id="KW-0227">DNA damage</keyword>
<dbReference type="SMART" id="SM00532">
    <property type="entry name" value="LIGANc"/>
    <property type="match status" value="1"/>
</dbReference>
<dbReference type="Pfam" id="PF01653">
    <property type="entry name" value="DNA_ligase_aden"/>
    <property type="match status" value="1"/>
</dbReference>
<dbReference type="HAMAP" id="MF_01588">
    <property type="entry name" value="DNA_ligase_A"/>
    <property type="match status" value="1"/>
</dbReference>
<dbReference type="EC" id="6.5.1.2" evidence="2"/>
<dbReference type="NCBIfam" id="TIGR00575">
    <property type="entry name" value="dnlj"/>
    <property type="match status" value="1"/>
</dbReference>
<dbReference type="InterPro" id="IPR013839">
    <property type="entry name" value="DNAligase_adenylation"/>
</dbReference>
<dbReference type="GO" id="GO:0006260">
    <property type="term" value="P:DNA replication"/>
    <property type="evidence" value="ECO:0007669"/>
    <property type="project" value="UniProtKB-KW"/>
</dbReference>
<evidence type="ECO:0000256" key="2">
    <source>
        <dbReference type="ARBA" id="ARBA00012722"/>
    </source>
</evidence>
<evidence type="ECO:0000256" key="1">
    <source>
        <dbReference type="ARBA" id="ARBA00001946"/>
    </source>
</evidence>
<dbReference type="Gene3D" id="1.10.287.610">
    <property type="entry name" value="Helix hairpin bin"/>
    <property type="match status" value="1"/>
</dbReference>
<protein>
    <recommendedName>
        <fullName evidence="2">DNA ligase (NAD(+))</fullName>
        <ecNumber evidence="2">6.5.1.2</ecNumber>
    </recommendedName>
</protein>
<dbReference type="GO" id="GO:0006281">
    <property type="term" value="P:DNA repair"/>
    <property type="evidence" value="ECO:0007669"/>
    <property type="project" value="UniProtKB-KW"/>
</dbReference>
<keyword evidence="4" id="KW-0235">DNA replication</keyword>
<evidence type="ECO:0000256" key="5">
    <source>
        <dbReference type="ARBA" id="ARBA00022723"/>
    </source>
</evidence>
<dbReference type="InterPro" id="IPR033136">
    <property type="entry name" value="DNA_ligase_CS"/>
</dbReference>
<dbReference type="GO" id="GO:0005829">
    <property type="term" value="C:cytosol"/>
    <property type="evidence" value="ECO:0007669"/>
    <property type="project" value="TreeGrafter"/>
</dbReference>
<dbReference type="SUPFAM" id="SSF56091">
    <property type="entry name" value="DNA ligase/mRNA capping enzyme, catalytic domain"/>
    <property type="match status" value="1"/>
</dbReference>
<evidence type="ECO:0000256" key="9">
    <source>
        <dbReference type="ARBA" id="ARBA00023027"/>
    </source>
</evidence>
<accession>A0A8C5IKZ3</accession>
<evidence type="ECO:0000256" key="11">
    <source>
        <dbReference type="ARBA" id="ARBA00034005"/>
    </source>
</evidence>
<name>A0A8C5IKZ3_JUNHY</name>
<dbReference type="InterPro" id="IPR001679">
    <property type="entry name" value="DNA_ligase"/>
</dbReference>
<dbReference type="PANTHER" id="PTHR23389">
    <property type="entry name" value="CHROMOSOME TRANSMISSION FIDELITY FACTOR 18"/>
    <property type="match status" value="1"/>
</dbReference>
<dbReference type="Proteomes" id="UP000694408">
    <property type="component" value="Unplaced"/>
</dbReference>
<dbReference type="FunFam" id="3.30.470.30:FF:000001">
    <property type="entry name" value="DNA ligase"/>
    <property type="match status" value="1"/>
</dbReference>